<keyword evidence="7 8" id="KW-0030">Aminoacyl-tRNA synthetase</keyword>
<feature type="binding site" evidence="8">
    <location>
        <begin position="190"/>
        <end position="195"/>
    </location>
    <ligand>
        <name>ATP</name>
        <dbReference type="ChEBI" id="CHEBI:30616"/>
    </ligand>
</feature>
<dbReference type="NCBIfam" id="NF003211">
    <property type="entry name" value="PRK04173.1"/>
    <property type="match status" value="1"/>
</dbReference>
<dbReference type="CDD" id="cd00774">
    <property type="entry name" value="GlyRS-like_core"/>
    <property type="match status" value="1"/>
</dbReference>
<dbReference type="CDD" id="cd00858">
    <property type="entry name" value="GlyRS_anticodon"/>
    <property type="match status" value="1"/>
</dbReference>
<evidence type="ECO:0000259" key="9">
    <source>
        <dbReference type="PROSITE" id="PS50862"/>
    </source>
</evidence>
<evidence type="ECO:0000256" key="6">
    <source>
        <dbReference type="ARBA" id="ARBA00022917"/>
    </source>
</evidence>
<dbReference type="FunFam" id="3.40.50.800:FF:000002">
    <property type="entry name" value="Glycine--tRNA ligase"/>
    <property type="match status" value="1"/>
</dbReference>
<dbReference type="AlphaFoldDB" id="A0A1F8GRK7"/>
<evidence type="ECO:0000313" key="10">
    <source>
        <dbReference type="EMBL" id="OGN27286.1"/>
    </source>
</evidence>
<comment type="subcellular location">
    <subcellularLocation>
        <location evidence="8">Cytoplasm</location>
    </subcellularLocation>
</comment>
<gene>
    <name evidence="8" type="primary">glyQS</name>
    <name evidence="10" type="ORF">A2941_00305</name>
</gene>
<evidence type="ECO:0000256" key="4">
    <source>
        <dbReference type="ARBA" id="ARBA00022741"/>
    </source>
</evidence>
<organism evidence="10 11">
    <name type="scientific">Candidatus Yanofskybacteria bacterium RIFCSPLOWO2_01_FULL_49_17</name>
    <dbReference type="NCBI Taxonomy" id="1802700"/>
    <lineage>
        <taxon>Bacteria</taxon>
        <taxon>Candidatus Yanofskyibacteriota</taxon>
    </lineage>
</organism>
<dbReference type="SUPFAM" id="SSF52954">
    <property type="entry name" value="Class II aaRS ABD-related"/>
    <property type="match status" value="1"/>
</dbReference>
<dbReference type="EC" id="6.1.1.14" evidence="8"/>
<keyword evidence="6 8" id="KW-0648">Protein biosynthesis</keyword>
<feature type="binding site" evidence="8">
    <location>
        <position position="102"/>
    </location>
    <ligand>
        <name>substrate</name>
    </ligand>
</feature>
<evidence type="ECO:0000256" key="2">
    <source>
        <dbReference type="ARBA" id="ARBA00022490"/>
    </source>
</evidence>
<comment type="similarity">
    <text evidence="1 8">Belongs to the class-II aminoacyl-tRNA synthetase family.</text>
</comment>
<reference evidence="10 11" key="1">
    <citation type="journal article" date="2016" name="Nat. Commun.">
        <title>Thousands of microbial genomes shed light on interconnected biogeochemical processes in an aquifer system.</title>
        <authorList>
            <person name="Anantharaman K."/>
            <person name="Brown C.T."/>
            <person name="Hug L.A."/>
            <person name="Sharon I."/>
            <person name="Castelle C.J."/>
            <person name="Probst A.J."/>
            <person name="Thomas B.C."/>
            <person name="Singh A."/>
            <person name="Wilkins M.J."/>
            <person name="Karaoz U."/>
            <person name="Brodie E.L."/>
            <person name="Williams K.H."/>
            <person name="Hubbard S.S."/>
            <person name="Banfield J.F."/>
        </authorList>
    </citation>
    <scope>NUCLEOTIDE SEQUENCE [LARGE SCALE GENOMIC DNA]</scope>
</reference>
<dbReference type="Proteomes" id="UP000178444">
    <property type="component" value="Unassembled WGS sequence"/>
</dbReference>
<dbReference type="Gene3D" id="3.40.50.800">
    <property type="entry name" value="Anticodon-binding domain"/>
    <property type="match status" value="1"/>
</dbReference>
<feature type="binding site" evidence="8">
    <location>
        <position position="148"/>
    </location>
    <ligand>
        <name>substrate</name>
    </ligand>
</feature>
<feature type="binding site" evidence="8">
    <location>
        <begin position="306"/>
        <end position="309"/>
    </location>
    <ligand>
        <name>ATP</name>
        <dbReference type="ChEBI" id="CHEBI:30616"/>
    </ligand>
</feature>
<dbReference type="Pfam" id="PF03129">
    <property type="entry name" value="HGTP_anticodon"/>
    <property type="match status" value="1"/>
</dbReference>
<dbReference type="InterPro" id="IPR036621">
    <property type="entry name" value="Anticodon-bd_dom_sf"/>
</dbReference>
<keyword evidence="5 8" id="KW-0067">ATP-binding</keyword>
<dbReference type="InterPro" id="IPR006195">
    <property type="entry name" value="aa-tRNA-synth_II"/>
</dbReference>
<comment type="catalytic activity">
    <reaction evidence="8">
        <text>tRNA(Gly) + glycine + ATP = glycyl-tRNA(Gly) + AMP + diphosphate</text>
        <dbReference type="Rhea" id="RHEA:16013"/>
        <dbReference type="Rhea" id="RHEA-COMP:9664"/>
        <dbReference type="Rhea" id="RHEA-COMP:9683"/>
        <dbReference type="ChEBI" id="CHEBI:30616"/>
        <dbReference type="ChEBI" id="CHEBI:33019"/>
        <dbReference type="ChEBI" id="CHEBI:57305"/>
        <dbReference type="ChEBI" id="CHEBI:78442"/>
        <dbReference type="ChEBI" id="CHEBI:78522"/>
        <dbReference type="ChEBI" id="CHEBI:456215"/>
        <dbReference type="EC" id="6.1.1.14"/>
    </reaction>
</comment>
<dbReference type="HAMAP" id="MF_00253_B">
    <property type="entry name" value="Gly_tRNA_synth_B"/>
    <property type="match status" value="1"/>
</dbReference>
<dbReference type="GO" id="GO:0004820">
    <property type="term" value="F:glycine-tRNA ligase activity"/>
    <property type="evidence" value="ECO:0007669"/>
    <property type="project" value="UniProtKB-UniRule"/>
</dbReference>
<evidence type="ECO:0000256" key="1">
    <source>
        <dbReference type="ARBA" id="ARBA00008226"/>
    </source>
</evidence>
<dbReference type="InterPro" id="IPR022961">
    <property type="entry name" value="Gly_tRNA_ligase_bac"/>
</dbReference>
<keyword evidence="3 8" id="KW-0436">Ligase</keyword>
<feature type="binding site" evidence="8">
    <location>
        <begin position="302"/>
        <end position="306"/>
    </location>
    <ligand>
        <name>substrate</name>
    </ligand>
</feature>
<comment type="subunit">
    <text evidence="8">Homodimer.</text>
</comment>
<dbReference type="Pfam" id="PF00587">
    <property type="entry name" value="tRNA-synt_2b"/>
    <property type="match status" value="1"/>
</dbReference>
<dbReference type="GO" id="GO:0004081">
    <property type="term" value="F:bis(5'-nucleosyl)-tetraphosphatase (asymmetrical) activity"/>
    <property type="evidence" value="ECO:0007669"/>
    <property type="project" value="UniProtKB-ARBA"/>
</dbReference>
<dbReference type="GO" id="GO:1990742">
    <property type="term" value="C:microvesicle"/>
    <property type="evidence" value="ECO:0007669"/>
    <property type="project" value="UniProtKB-ARBA"/>
</dbReference>
<keyword evidence="2 8" id="KW-0963">Cytoplasm</keyword>
<dbReference type="EMBL" id="MGKO01000013">
    <property type="protein sequence ID" value="OGN27286.1"/>
    <property type="molecule type" value="Genomic_DNA"/>
</dbReference>
<dbReference type="GO" id="GO:0006426">
    <property type="term" value="P:glycyl-tRNA aminoacylation"/>
    <property type="evidence" value="ECO:0007669"/>
    <property type="project" value="UniProtKB-UniRule"/>
</dbReference>
<dbReference type="InterPro" id="IPR027031">
    <property type="entry name" value="Gly-tRNA_synthase/POLG2"/>
</dbReference>
<evidence type="ECO:0000256" key="3">
    <source>
        <dbReference type="ARBA" id="ARBA00022598"/>
    </source>
</evidence>
<comment type="function">
    <text evidence="8">Catalyzes the attachment of glycine to tRNA(Gly).</text>
</comment>
<feature type="binding site" evidence="8">
    <location>
        <begin position="180"/>
        <end position="182"/>
    </location>
    <ligand>
        <name>ATP</name>
        <dbReference type="ChEBI" id="CHEBI:30616"/>
    </ligand>
</feature>
<dbReference type="GO" id="GO:0005737">
    <property type="term" value="C:cytoplasm"/>
    <property type="evidence" value="ECO:0007669"/>
    <property type="project" value="UniProtKB-SubCell"/>
</dbReference>
<feature type="binding site" evidence="8">
    <location>
        <begin position="262"/>
        <end position="263"/>
    </location>
    <ligand>
        <name>ATP</name>
        <dbReference type="ChEBI" id="CHEBI:30616"/>
    </ligand>
</feature>
<dbReference type="GO" id="GO:0005524">
    <property type="term" value="F:ATP binding"/>
    <property type="evidence" value="ECO:0007669"/>
    <property type="project" value="UniProtKB-UniRule"/>
</dbReference>
<dbReference type="InterPro" id="IPR045864">
    <property type="entry name" value="aa-tRNA-synth_II/BPL/LPL"/>
</dbReference>
<evidence type="ECO:0000256" key="7">
    <source>
        <dbReference type="ARBA" id="ARBA00023146"/>
    </source>
</evidence>
<dbReference type="InterPro" id="IPR002314">
    <property type="entry name" value="aa-tRNA-synt_IIb"/>
</dbReference>
<dbReference type="PANTHER" id="PTHR10745:SF8">
    <property type="entry name" value="DNA POLYMERASE SUBUNIT GAMMA-2, MITOCHONDRIAL"/>
    <property type="match status" value="1"/>
</dbReference>
<feature type="domain" description="Aminoacyl-transfer RNA synthetases class-II family profile" evidence="9">
    <location>
        <begin position="10"/>
        <end position="336"/>
    </location>
</feature>
<dbReference type="GO" id="GO:0015966">
    <property type="term" value="P:diadenosine tetraphosphate biosynthetic process"/>
    <property type="evidence" value="ECO:0007669"/>
    <property type="project" value="UniProtKB-ARBA"/>
</dbReference>
<proteinExistence type="inferred from homology"/>
<evidence type="ECO:0000256" key="8">
    <source>
        <dbReference type="HAMAP-Rule" id="MF_00253"/>
    </source>
</evidence>
<protein>
    <recommendedName>
        <fullName evidence="8">Glycine--tRNA ligase</fullName>
        <ecNumber evidence="8">6.1.1.14</ecNumber>
    </recommendedName>
    <alternativeName>
        <fullName evidence="8">Glycyl-tRNA synthetase</fullName>
        <shortName evidence="8">GlyRS</shortName>
    </alternativeName>
</protein>
<accession>A0A1F8GRK7</accession>
<evidence type="ECO:0000313" key="11">
    <source>
        <dbReference type="Proteomes" id="UP000178444"/>
    </source>
</evidence>
<keyword evidence="4 8" id="KW-0547">Nucleotide-binding</keyword>
<dbReference type="PANTHER" id="PTHR10745">
    <property type="entry name" value="GLYCYL-TRNA SYNTHETASE/DNA POLYMERASE SUBUNIT GAMMA-2"/>
    <property type="match status" value="1"/>
</dbReference>
<feature type="binding site" evidence="8">
    <location>
        <begin position="195"/>
        <end position="199"/>
    </location>
    <ligand>
        <name>substrate</name>
    </ligand>
</feature>
<dbReference type="GO" id="GO:0070062">
    <property type="term" value="C:extracellular exosome"/>
    <property type="evidence" value="ECO:0007669"/>
    <property type="project" value="UniProtKB-ARBA"/>
</dbReference>
<dbReference type="InterPro" id="IPR033731">
    <property type="entry name" value="GlyRS-like_core"/>
</dbReference>
<sequence length="431" mass="49530">MAEKSENKLEKIVSLCKRRGFIFPGSEIYGGLSGFYDYGPLGNELQFNIKHAWWNDVVRKNDNIVGLKADIIMNPRTWESSGHVLGFSDPMVECKKCHLRFRPDLLEDKKCPNCGGKEFSEARQFNLMFKTFVGPVEDSASVAYLRPETAGGIFVNFKNVLDTMRVKVPFGIAQIGKAFRNEVNPKDYIFRTREFEQMELEYFVKPGTDDEWFKKWVADRMAWYESIGLKNIRKFQQPKEELAHYSKGTTDIEYEFPFGWKEIEGIANRTDFDLKAHSAGSGQDLLYTDPDTGEKFVPYVIEPSAGVDRIALAVLCDAFNEEKERVVLKLHSKLAPYKAAVFPLLKNKPELVEKARGVYMELRKHFNVAWDDRGNIGKRYYSQDEIGTPMCITIDFDTLNDDTVTVRDRDTMEQKRVHISELAGLIQKAIE</sequence>
<dbReference type="NCBIfam" id="TIGR00389">
    <property type="entry name" value="glyS_dimeric"/>
    <property type="match status" value="1"/>
</dbReference>
<dbReference type="PROSITE" id="PS50862">
    <property type="entry name" value="AA_TRNA_LIGASE_II"/>
    <property type="match status" value="1"/>
</dbReference>
<dbReference type="InterPro" id="IPR002315">
    <property type="entry name" value="tRNA-synt_gly"/>
</dbReference>
<comment type="caution">
    <text evidence="10">The sequence shown here is derived from an EMBL/GenBank/DDBJ whole genome shotgun (WGS) entry which is preliminary data.</text>
</comment>
<dbReference type="InterPro" id="IPR004154">
    <property type="entry name" value="Anticodon-bd"/>
</dbReference>
<dbReference type="SUPFAM" id="SSF55681">
    <property type="entry name" value="Class II aaRS and biotin synthetases"/>
    <property type="match status" value="1"/>
</dbReference>
<name>A0A1F8GRK7_9BACT</name>
<dbReference type="PRINTS" id="PR01043">
    <property type="entry name" value="TRNASYNTHGLY"/>
</dbReference>
<evidence type="ECO:0000256" key="5">
    <source>
        <dbReference type="ARBA" id="ARBA00022840"/>
    </source>
</evidence>
<dbReference type="Gene3D" id="3.30.930.10">
    <property type="entry name" value="Bira Bifunctional Protein, Domain 2"/>
    <property type="match status" value="1"/>
</dbReference>